<feature type="compositionally biased region" description="Basic and acidic residues" evidence="1">
    <location>
        <begin position="127"/>
        <end position="145"/>
    </location>
</feature>
<protein>
    <recommendedName>
        <fullName evidence="4">GOLD domain-containing protein</fullName>
    </recommendedName>
</protein>
<feature type="compositionally biased region" description="Low complexity" evidence="1">
    <location>
        <begin position="102"/>
        <end position="112"/>
    </location>
</feature>
<name>A0A7Y0EJN6_9CLOT</name>
<gene>
    <name evidence="2" type="ORF">HBE96_13505</name>
</gene>
<dbReference type="AlphaFoldDB" id="A0A7Y0EJN6"/>
<keyword evidence="3" id="KW-1185">Reference proteome</keyword>
<sequence length="389" mass="45090">MEGGKEQELQELSEEIEIILSIKDDISKEEICNFKSKFSLLSEYDIRKKISEITKNNIYLEEFEEVDIDEKIEDDNEIKDIHNDTDVINKQENSITNLVVTNEINENENGNESFKENESNENGNENESFKESEISKENENPKETVEQEETIDENSKQNIKIVYEDNKKSVEIVNEEDIPEVSFVKADIKYGQLSLEWGWNEKIDKVLICYRMDKFPTSPKDSAAFQVVVTKEDCREKGNYIINKVNEGNYYFSIYVMMECNGKTLFSKAQRRLVTNKEPVEIFYEIKIKKSLFGKVKSAEVILSTNEKEINLPQLVLIGKFGNIPIQKSDGEAVLNIDYDSITGEDLLSFDIPIENLSKNMYVKLFFVDDSNSKLYRIISPSKENLHFK</sequence>
<proteinExistence type="predicted"/>
<comment type="caution">
    <text evidence="2">The sequence shown here is derived from an EMBL/GenBank/DDBJ whole genome shotgun (WGS) entry which is preliminary data.</text>
</comment>
<feature type="region of interest" description="Disordered" evidence="1">
    <location>
        <begin position="101"/>
        <end position="154"/>
    </location>
</feature>
<reference evidence="2 3" key="2">
    <citation type="submission" date="2020-06" db="EMBL/GenBank/DDBJ databases">
        <title>Complete Genome Sequence of Clostridium muelleri sp. nov. P21T, an Acid-Alcohol Producing Acetogen Isolated from Old Hay.</title>
        <authorList>
            <person name="Duncan K.E."/>
            <person name="Tanner R.S."/>
        </authorList>
    </citation>
    <scope>NUCLEOTIDE SEQUENCE [LARGE SCALE GENOMIC DNA]</scope>
    <source>
        <strain evidence="2 3">P21</strain>
    </source>
</reference>
<reference evidence="2 3" key="1">
    <citation type="submission" date="2020-04" db="EMBL/GenBank/DDBJ databases">
        <authorList>
            <person name="Doyle D.A."/>
        </authorList>
    </citation>
    <scope>NUCLEOTIDE SEQUENCE [LARGE SCALE GENOMIC DNA]</scope>
    <source>
        <strain evidence="2 3">P21</strain>
    </source>
</reference>
<evidence type="ECO:0008006" key="4">
    <source>
        <dbReference type="Google" id="ProtNLM"/>
    </source>
</evidence>
<dbReference type="EMBL" id="JABBNI010000025">
    <property type="protein sequence ID" value="NMM63670.1"/>
    <property type="molecule type" value="Genomic_DNA"/>
</dbReference>
<accession>A0A7Y0EJN6</accession>
<evidence type="ECO:0000313" key="3">
    <source>
        <dbReference type="Proteomes" id="UP000537131"/>
    </source>
</evidence>
<organism evidence="2 3">
    <name type="scientific">Clostridium muellerianum</name>
    <dbReference type="NCBI Taxonomy" id="2716538"/>
    <lineage>
        <taxon>Bacteria</taxon>
        <taxon>Bacillati</taxon>
        <taxon>Bacillota</taxon>
        <taxon>Clostridia</taxon>
        <taxon>Eubacteriales</taxon>
        <taxon>Clostridiaceae</taxon>
        <taxon>Clostridium</taxon>
    </lineage>
</organism>
<dbReference type="Proteomes" id="UP000537131">
    <property type="component" value="Unassembled WGS sequence"/>
</dbReference>
<evidence type="ECO:0000256" key="1">
    <source>
        <dbReference type="SAM" id="MobiDB-lite"/>
    </source>
</evidence>
<evidence type="ECO:0000313" key="2">
    <source>
        <dbReference type="EMBL" id="NMM63670.1"/>
    </source>
</evidence>